<keyword evidence="5" id="KW-1185">Reference proteome</keyword>
<gene>
    <name evidence="4" type="ORF">OSB04_013640</name>
</gene>
<dbReference type="EMBL" id="JARYMX010000003">
    <property type="protein sequence ID" value="KAJ9559026.1"/>
    <property type="molecule type" value="Genomic_DNA"/>
</dbReference>
<feature type="compositionally biased region" description="Polar residues" evidence="2">
    <location>
        <begin position="509"/>
        <end position="531"/>
    </location>
</feature>
<feature type="compositionally biased region" description="Basic and acidic residues" evidence="2">
    <location>
        <begin position="115"/>
        <end position="126"/>
    </location>
</feature>
<feature type="region of interest" description="Disordered" evidence="2">
    <location>
        <begin position="105"/>
        <end position="126"/>
    </location>
</feature>
<dbReference type="Proteomes" id="UP001172457">
    <property type="component" value="Chromosome 3"/>
</dbReference>
<proteinExistence type="predicted"/>
<sequence length="771" mass="86435">MERVKRRKLKFPCLFGGNEESPKERTIQCWSPGDAITEQGLFKFEVGKSTSKHVKPMKKLLAKGIANETSAKKQSPSILAKLVGRDGLFSARAILKQQRRLSDNFSKSTASLGGRRNENPSNHHSDTKSIIEQQHLKAVEASHVANEHYSLQSSAEISTHSIHHSHKSFRNNLENKEVSDSNIPPKRIIVLKPNTRNSKKVDDSSDDCRKSTESLCSVTSEGDSWKYKESPGEVIFSGRKCSDDIETVTEISSQTKEGFEGGYVNLFGYGSIGHFGDESLSLSRSVSASESEVITVPSRITFDRHDRLTHSLTDISEPSLIKEAKNRMSERWKMASMQEGVEMVSKGSTLREILCGGDGHGDGDFRSTSSVYHEADADEMPLVCIKSINQGRRMGLKGIFNHDRRSKRVRCNKRSQSQGSNTRSTEFGNYLPDIHSSQRSTRTYFENEGPAKHQPWISDIDNDVKNAASLADSVAGYENKMSLETKEKLKAKLATCMVGDANYSEVDEYSSSSQEPLTATSEGTVSVQLSGPESEHSGSLKKVDCCYQFSAMEVPPRDDISSTTDRLKRLDSELQELEKQIHMLKIMTNSTSNDLQLAPIRQSSVAPKESITRESSLFSHILQASDTSVTEPAFFTSPWPAIHHPTDPTLFHRLENHYSKGAPLPRPERLLLHDYIESTFIRTSKSMAAHSWVSPLKRERQLTLTKLGIEDQMRKVIEEIEKEDDEIFEAINYDKDPEWVQQTNEIDILGKVIADLIMNDLVLEVIKLITF</sequence>
<dbReference type="AlphaFoldDB" id="A0AA38WRE0"/>
<feature type="region of interest" description="Disordered" evidence="2">
    <location>
        <begin position="405"/>
        <end position="433"/>
    </location>
</feature>
<accession>A0AA38WRE0</accession>
<organism evidence="4 5">
    <name type="scientific">Centaurea solstitialis</name>
    <name type="common">yellow star-thistle</name>
    <dbReference type="NCBI Taxonomy" id="347529"/>
    <lineage>
        <taxon>Eukaryota</taxon>
        <taxon>Viridiplantae</taxon>
        <taxon>Streptophyta</taxon>
        <taxon>Embryophyta</taxon>
        <taxon>Tracheophyta</taxon>
        <taxon>Spermatophyta</taxon>
        <taxon>Magnoliopsida</taxon>
        <taxon>eudicotyledons</taxon>
        <taxon>Gunneridae</taxon>
        <taxon>Pentapetalae</taxon>
        <taxon>asterids</taxon>
        <taxon>campanulids</taxon>
        <taxon>Asterales</taxon>
        <taxon>Asteraceae</taxon>
        <taxon>Carduoideae</taxon>
        <taxon>Cardueae</taxon>
        <taxon>Centaureinae</taxon>
        <taxon>Centaurea</taxon>
    </lineage>
</organism>
<name>A0AA38WRE0_9ASTR</name>
<dbReference type="PANTHER" id="PTHR46836:SF8">
    <property type="entry name" value="AFADIN"/>
    <property type="match status" value="1"/>
</dbReference>
<keyword evidence="1" id="KW-0175">Coiled coil</keyword>
<evidence type="ECO:0000259" key="3">
    <source>
        <dbReference type="Pfam" id="PF14309"/>
    </source>
</evidence>
<evidence type="ECO:0000313" key="5">
    <source>
        <dbReference type="Proteomes" id="UP001172457"/>
    </source>
</evidence>
<feature type="domain" description="DUF4378" evidence="3">
    <location>
        <begin position="620"/>
        <end position="764"/>
    </location>
</feature>
<dbReference type="InterPro" id="IPR025486">
    <property type="entry name" value="DUF4378"/>
</dbReference>
<reference evidence="4" key="1">
    <citation type="submission" date="2023-03" db="EMBL/GenBank/DDBJ databases">
        <title>Chromosome-scale reference genome and RAD-based genetic map of yellow starthistle (Centaurea solstitialis) reveal putative structural variation and QTLs associated with invader traits.</title>
        <authorList>
            <person name="Reatini B."/>
            <person name="Cang F.A."/>
            <person name="Jiang Q."/>
            <person name="Mckibben M.T.W."/>
            <person name="Barker M.S."/>
            <person name="Rieseberg L.H."/>
            <person name="Dlugosch K.M."/>
        </authorList>
    </citation>
    <scope>NUCLEOTIDE SEQUENCE</scope>
    <source>
        <strain evidence="4">CAN-66</strain>
        <tissue evidence="4">Leaf</tissue>
    </source>
</reference>
<feature type="compositionally biased region" description="Polar residues" evidence="2">
    <location>
        <begin position="414"/>
        <end position="427"/>
    </location>
</feature>
<comment type="caution">
    <text evidence="4">The sequence shown here is derived from an EMBL/GenBank/DDBJ whole genome shotgun (WGS) entry which is preliminary data.</text>
</comment>
<evidence type="ECO:0000313" key="4">
    <source>
        <dbReference type="EMBL" id="KAJ9559026.1"/>
    </source>
</evidence>
<evidence type="ECO:0000256" key="1">
    <source>
        <dbReference type="SAM" id="Coils"/>
    </source>
</evidence>
<evidence type="ECO:0000256" key="2">
    <source>
        <dbReference type="SAM" id="MobiDB-lite"/>
    </source>
</evidence>
<feature type="region of interest" description="Disordered" evidence="2">
    <location>
        <begin position="507"/>
        <end position="536"/>
    </location>
</feature>
<feature type="coiled-coil region" evidence="1">
    <location>
        <begin position="560"/>
        <end position="587"/>
    </location>
</feature>
<dbReference type="Pfam" id="PF14309">
    <property type="entry name" value="DUF4378"/>
    <property type="match status" value="1"/>
</dbReference>
<protein>
    <recommendedName>
        <fullName evidence="3">DUF4378 domain-containing protein</fullName>
    </recommendedName>
</protein>
<dbReference type="PANTHER" id="PTHR46836">
    <property type="entry name" value="AFADIN"/>
    <property type="match status" value="1"/>
</dbReference>